<comment type="caution">
    <text evidence="10">The sequence shown here is derived from an EMBL/GenBank/DDBJ whole genome shotgun (WGS) entry which is preliminary data.</text>
</comment>
<comment type="function">
    <text evidence="1">Produces ATP from ADP in the presence of a proton gradient across the membrane. The gamma chain is believed to be important in regulating ATPase activity and the flow of protons through the CF(0) complex.</text>
</comment>
<sequence length="299" mass="34677">MSTLRTIEQDIEDLTYIDTVMETYESVAATYMRRTKKSIVESRAFYDGLRNTYDEVSYAHQQELAAIKEKHFLFPIAFWKTLTTRMRRGREVAVWLSANTGLYGDVIQKTFNMFLEHITSTKTDIIIVGKRGKLLFDERMPHVRYVYRDLPDTVTNMESLTSLTELFSRYKRIHVFYGKFESFVSQTPTSTMLGELQQIPVANTQEPPRIKPATQYLFEPSIEEVARFFETEIIGSLFQQITEESRLAKLAARMYQLDAATGHILDILSSATFERQRLLHQLANKRQLELVSSRIAIGI</sequence>
<evidence type="ECO:0008006" key="12">
    <source>
        <dbReference type="Google" id="ProtNLM"/>
    </source>
</evidence>
<evidence type="ECO:0000256" key="4">
    <source>
        <dbReference type="ARBA" id="ARBA00022448"/>
    </source>
</evidence>
<reference evidence="10 11" key="1">
    <citation type="journal article" date="2016" name="Nat. Commun.">
        <title>Thousands of microbial genomes shed light on interconnected biogeochemical processes in an aquifer system.</title>
        <authorList>
            <person name="Anantharaman K."/>
            <person name="Brown C.T."/>
            <person name="Hug L.A."/>
            <person name="Sharon I."/>
            <person name="Castelle C.J."/>
            <person name="Probst A.J."/>
            <person name="Thomas B.C."/>
            <person name="Singh A."/>
            <person name="Wilkins M.J."/>
            <person name="Karaoz U."/>
            <person name="Brodie E.L."/>
            <person name="Williams K.H."/>
            <person name="Hubbard S.S."/>
            <person name="Banfield J.F."/>
        </authorList>
    </citation>
    <scope>NUCLEOTIDE SEQUENCE [LARGE SCALE GENOMIC DNA]</scope>
</reference>
<dbReference type="Gene3D" id="3.40.1380.10">
    <property type="match status" value="1"/>
</dbReference>
<dbReference type="AlphaFoldDB" id="A0A1G2GWF8"/>
<evidence type="ECO:0000256" key="7">
    <source>
        <dbReference type="ARBA" id="ARBA00023136"/>
    </source>
</evidence>
<keyword evidence="6" id="KW-0406">Ion transport</keyword>
<evidence type="ECO:0000256" key="2">
    <source>
        <dbReference type="ARBA" id="ARBA00004170"/>
    </source>
</evidence>
<keyword evidence="9" id="KW-0066">ATP synthesis</keyword>
<keyword evidence="8" id="KW-0139">CF(1)</keyword>
<evidence type="ECO:0000313" key="11">
    <source>
        <dbReference type="Proteomes" id="UP000178186"/>
    </source>
</evidence>
<dbReference type="InterPro" id="IPR035968">
    <property type="entry name" value="ATP_synth_F1_ATPase_gsu"/>
</dbReference>
<dbReference type="Proteomes" id="UP000178186">
    <property type="component" value="Unassembled WGS sequence"/>
</dbReference>
<gene>
    <name evidence="10" type="ORF">A3H64_02225</name>
</gene>
<evidence type="ECO:0000256" key="6">
    <source>
        <dbReference type="ARBA" id="ARBA00023065"/>
    </source>
</evidence>
<keyword evidence="5" id="KW-0375">Hydrogen ion transport</keyword>
<proteinExistence type="inferred from homology"/>
<keyword evidence="4" id="KW-0813">Transport</keyword>
<protein>
    <recommendedName>
        <fullName evidence="12">ATP synthase F1 subunit gamma</fullName>
    </recommendedName>
</protein>
<dbReference type="GO" id="GO:0045259">
    <property type="term" value="C:proton-transporting ATP synthase complex"/>
    <property type="evidence" value="ECO:0007669"/>
    <property type="project" value="UniProtKB-KW"/>
</dbReference>
<dbReference type="GO" id="GO:0046933">
    <property type="term" value="F:proton-transporting ATP synthase activity, rotational mechanism"/>
    <property type="evidence" value="ECO:0007669"/>
    <property type="project" value="InterPro"/>
</dbReference>
<dbReference type="InterPro" id="IPR000131">
    <property type="entry name" value="ATP_synth_F1_gsu"/>
</dbReference>
<accession>A0A1G2GWF8</accession>
<keyword evidence="7" id="KW-0472">Membrane</keyword>
<evidence type="ECO:0000313" key="10">
    <source>
        <dbReference type="EMBL" id="OGZ54291.1"/>
    </source>
</evidence>
<comment type="subcellular location">
    <subcellularLocation>
        <location evidence="2">Membrane</location>
        <topology evidence="2">Peripheral membrane protein</topology>
    </subcellularLocation>
</comment>
<evidence type="ECO:0000256" key="3">
    <source>
        <dbReference type="ARBA" id="ARBA00007681"/>
    </source>
</evidence>
<dbReference type="STRING" id="1802128.A3H64_02225"/>
<dbReference type="EMBL" id="MHNY01000047">
    <property type="protein sequence ID" value="OGZ54291.1"/>
    <property type="molecule type" value="Genomic_DNA"/>
</dbReference>
<comment type="similarity">
    <text evidence="3">Belongs to the ATPase gamma chain family.</text>
</comment>
<evidence type="ECO:0000256" key="9">
    <source>
        <dbReference type="ARBA" id="ARBA00023310"/>
    </source>
</evidence>
<evidence type="ECO:0000256" key="1">
    <source>
        <dbReference type="ARBA" id="ARBA00003456"/>
    </source>
</evidence>
<name>A0A1G2GWF8_9BACT</name>
<dbReference type="Pfam" id="PF00231">
    <property type="entry name" value="ATP-synt"/>
    <property type="match status" value="1"/>
</dbReference>
<evidence type="ECO:0000256" key="5">
    <source>
        <dbReference type="ARBA" id="ARBA00022781"/>
    </source>
</evidence>
<evidence type="ECO:0000256" key="8">
    <source>
        <dbReference type="ARBA" id="ARBA00023196"/>
    </source>
</evidence>
<dbReference type="SUPFAM" id="SSF52943">
    <property type="entry name" value="ATP synthase (F1-ATPase), gamma subunit"/>
    <property type="match status" value="1"/>
</dbReference>
<organism evidence="10 11">
    <name type="scientific">Candidatus Ryanbacteria bacterium RIFCSPLOWO2_02_FULL_45_11c</name>
    <dbReference type="NCBI Taxonomy" id="1802128"/>
    <lineage>
        <taxon>Bacteria</taxon>
        <taxon>Candidatus Ryaniibacteriota</taxon>
    </lineage>
</organism>